<feature type="domain" description="Vps52 coiled-coil" evidence="2">
    <location>
        <begin position="51"/>
        <end position="219"/>
    </location>
</feature>
<dbReference type="InterPro" id="IPR007258">
    <property type="entry name" value="Vps52"/>
</dbReference>
<keyword evidence="4" id="KW-1185">Reference proteome</keyword>
<dbReference type="Pfam" id="PF04129">
    <property type="entry name" value="Vps52_CC"/>
    <property type="match status" value="1"/>
</dbReference>
<dbReference type="GO" id="GO:0032456">
    <property type="term" value="P:endocytic recycling"/>
    <property type="evidence" value="ECO:0007669"/>
    <property type="project" value="TreeGrafter"/>
</dbReference>
<dbReference type="InterPro" id="IPR048319">
    <property type="entry name" value="Vps52_CC"/>
</dbReference>
<dbReference type="PANTHER" id="PTHR14190">
    <property type="entry name" value="SUPPRESSOR OF ACTIN MUTATIONS 2/VACUOLAR PROTEIN SORTING 52"/>
    <property type="match status" value="1"/>
</dbReference>
<accession>A0AAF0IVB5</accession>
<dbReference type="GO" id="GO:0019905">
    <property type="term" value="F:syntaxin binding"/>
    <property type="evidence" value="ECO:0007669"/>
    <property type="project" value="TreeGrafter"/>
</dbReference>
<reference evidence="3" key="1">
    <citation type="submission" date="2023-03" db="EMBL/GenBank/DDBJ databases">
        <title>Mating type loci evolution in Malassezia.</title>
        <authorList>
            <person name="Coelho M.A."/>
        </authorList>
    </citation>
    <scope>NUCLEOTIDE SEQUENCE</scope>
    <source>
        <strain evidence="3">CBS 7876</strain>
    </source>
</reference>
<protein>
    <submittedName>
        <fullName evidence="3">Vacuolar protein sorting-associated protein 52</fullName>
    </submittedName>
</protein>
<dbReference type="PANTHER" id="PTHR14190:SF7">
    <property type="entry name" value="VACUOLAR PROTEIN SORTING-ASSOCIATED PROTEIN 52 HOMOLOG"/>
    <property type="match status" value="1"/>
</dbReference>
<dbReference type="GO" id="GO:0000938">
    <property type="term" value="C:GARP complex"/>
    <property type="evidence" value="ECO:0007669"/>
    <property type="project" value="TreeGrafter"/>
</dbReference>
<sequence length="589" mass="63874">MAGDALAGPLVEATRAAQQSVHALCGEACARLEHAQSTASAERQPALEAIAAQVDDAKTNLGAMRQQLETFRAQLTTASEHIQQLQDTSKSLETQLHEQVTDEAQLSQWLRTAALSPSVVRTVLHTPIDEDVHAWVRAVRAIEAQLRLLNAAGVEGAPAGTAVAQVRAVAEQAKTQAVAKIRPHLLALLQPIRTSVATTLPILQFSVLLPHNQPLYQFLAAHAPRAAVEVQLAYVNAARLYYETAFRRYVRELKRILPRWHETTGSVAGAVRGAPSFPAERLQFARPHTASAPVVLAYMSEDAAFRAAPEHLFHTLALVFSDTACSEYAFLARFFSGVGMRDVHDTMPAESMLSLGASEAEEHASHAAVTHETWRQVMEPAIAHFHELREAVLATPNLPVAELLVTTSLTQALLDAARTRHCLAPELESAYMRHLLDTWPLIARAFDAEVGALKALSVGAPGAPRATSLLERWTAPAAETPTDLAQRKEGAAELLDRVNSAYVALYTACLHIHSAHEGTLTSGLTRLRAELFRLAREHKAYVQSHPTSASDPAAPKTLCHAVAQKLRAASHDTHATQEADAWAQLAEQL</sequence>
<feature type="coiled-coil region" evidence="1">
    <location>
        <begin position="47"/>
        <end position="102"/>
    </location>
</feature>
<dbReference type="AlphaFoldDB" id="A0AAF0IVB5"/>
<gene>
    <name evidence="3" type="primary">VPS52</name>
    <name evidence="3" type="ORF">MOBT1_000516</name>
</gene>
<dbReference type="GO" id="GO:0042147">
    <property type="term" value="P:retrograde transport, endosome to Golgi"/>
    <property type="evidence" value="ECO:0007669"/>
    <property type="project" value="TreeGrafter"/>
</dbReference>
<dbReference type="EMBL" id="CP119934">
    <property type="protein sequence ID" value="WFD01836.1"/>
    <property type="molecule type" value="Genomic_DNA"/>
</dbReference>
<organism evidence="3 4">
    <name type="scientific">Malassezia obtusa</name>
    <dbReference type="NCBI Taxonomy" id="76774"/>
    <lineage>
        <taxon>Eukaryota</taxon>
        <taxon>Fungi</taxon>
        <taxon>Dikarya</taxon>
        <taxon>Basidiomycota</taxon>
        <taxon>Ustilaginomycotina</taxon>
        <taxon>Malasseziomycetes</taxon>
        <taxon>Malasseziales</taxon>
        <taxon>Malasseziaceae</taxon>
        <taxon>Malassezia</taxon>
    </lineage>
</organism>
<evidence type="ECO:0000256" key="1">
    <source>
        <dbReference type="SAM" id="Coils"/>
    </source>
</evidence>
<evidence type="ECO:0000313" key="3">
    <source>
        <dbReference type="EMBL" id="WFD01836.1"/>
    </source>
</evidence>
<evidence type="ECO:0000313" key="4">
    <source>
        <dbReference type="Proteomes" id="UP001214603"/>
    </source>
</evidence>
<evidence type="ECO:0000259" key="2">
    <source>
        <dbReference type="Pfam" id="PF04129"/>
    </source>
</evidence>
<dbReference type="GO" id="GO:0006896">
    <property type="term" value="P:Golgi to vacuole transport"/>
    <property type="evidence" value="ECO:0007669"/>
    <property type="project" value="TreeGrafter"/>
</dbReference>
<dbReference type="Proteomes" id="UP001214603">
    <property type="component" value="Chromosome 1"/>
</dbReference>
<keyword evidence="1" id="KW-0175">Coiled coil</keyword>
<name>A0AAF0IVB5_9BASI</name>
<dbReference type="GO" id="GO:0005829">
    <property type="term" value="C:cytosol"/>
    <property type="evidence" value="ECO:0007669"/>
    <property type="project" value="GOC"/>
</dbReference>
<proteinExistence type="predicted"/>